<evidence type="ECO:0000313" key="2">
    <source>
        <dbReference type="Proteomes" id="UP001159042"/>
    </source>
</evidence>
<reference evidence="1 2" key="1">
    <citation type="journal article" date="2023" name="Insect Mol. Biol.">
        <title>Genome sequencing provides insights into the evolution of gene families encoding plant cell wall-degrading enzymes in longhorned beetles.</title>
        <authorList>
            <person name="Shin N.R."/>
            <person name="Okamura Y."/>
            <person name="Kirsch R."/>
            <person name="Pauchet Y."/>
        </authorList>
    </citation>
    <scope>NUCLEOTIDE SEQUENCE [LARGE SCALE GENOMIC DNA]</scope>
    <source>
        <strain evidence="1">EAD_L_NR</strain>
    </source>
</reference>
<name>A0AAV8V9K2_9CUCU</name>
<proteinExistence type="predicted"/>
<evidence type="ECO:0008006" key="3">
    <source>
        <dbReference type="Google" id="ProtNLM"/>
    </source>
</evidence>
<organism evidence="1 2">
    <name type="scientific">Exocentrus adspersus</name>
    <dbReference type="NCBI Taxonomy" id="1586481"/>
    <lineage>
        <taxon>Eukaryota</taxon>
        <taxon>Metazoa</taxon>
        <taxon>Ecdysozoa</taxon>
        <taxon>Arthropoda</taxon>
        <taxon>Hexapoda</taxon>
        <taxon>Insecta</taxon>
        <taxon>Pterygota</taxon>
        <taxon>Neoptera</taxon>
        <taxon>Endopterygota</taxon>
        <taxon>Coleoptera</taxon>
        <taxon>Polyphaga</taxon>
        <taxon>Cucujiformia</taxon>
        <taxon>Chrysomeloidea</taxon>
        <taxon>Cerambycidae</taxon>
        <taxon>Lamiinae</taxon>
        <taxon>Acanthocinini</taxon>
        <taxon>Exocentrus</taxon>
    </lineage>
</organism>
<protein>
    <recommendedName>
        <fullName evidence="3">Nuclease HARBI1</fullName>
    </recommendedName>
</protein>
<dbReference type="AlphaFoldDB" id="A0AAV8V9K2"/>
<dbReference type="EMBL" id="JANEYG010000251">
    <property type="protein sequence ID" value="KAJ8910737.1"/>
    <property type="molecule type" value="Genomic_DNA"/>
</dbReference>
<accession>A0AAV8V9K2</accession>
<evidence type="ECO:0000313" key="1">
    <source>
        <dbReference type="EMBL" id="KAJ8910737.1"/>
    </source>
</evidence>
<keyword evidence="2" id="KW-1185">Reference proteome</keyword>
<dbReference type="Proteomes" id="UP001159042">
    <property type="component" value="Unassembled WGS sequence"/>
</dbReference>
<comment type="caution">
    <text evidence="1">The sequence shown here is derived from an EMBL/GenBank/DDBJ whole genome shotgun (WGS) entry which is preliminary data.</text>
</comment>
<gene>
    <name evidence="1" type="ORF">NQ315_010988</name>
</gene>
<sequence length="105" mass="12187">MNWNTRMIVMFAGYEAFECTYLVYGRNNSLSPMNQLLLTLRFYASSGHLIQTADFMNVDVSTASRVIAYVSRVIASLRPRIVNMPYPQQHLRKYLAQELLVQLKH</sequence>